<dbReference type="VEuPathDB" id="VectorBase:FBgn0033356"/>
<dbReference type="OMA" id="NENFAAP"/>
<dbReference type="FlyBase" id="FBgn0033356">
    <property type="gene designation" value="CG8229"/>
</dbReference>
<dbReference type="STRING" id="7227.FBpp0288717"/>
<keyword evidence="4" id="KW-1185">Reference proteome</keyword>
<accession>A1Z7L6</accession>
<dbReference type="OrthoDB" id="7610693at2759"/>
<feature type="compositionally biased region" description="Low complexity" evidence="1">
    <location>
        <begin position="225"/>
        <end position="251"/>
    </location>
</feature>
<sequence>MQRLQPGDECLECQSEGRNHKLRYFYINLEEQLLKCESRSCLWPHNDEVSSDEDLNSEAALPITAPQSELFESPAATLPSHPAALTSKPPPNDDEFILELLQQLTSATETPLKTNVSSSSMPNLHSPSEEKPCPQLELPDLSFLEENSTVCKEPPQALKSELGVPSTVVLPDRLISPPKAKAVQTEDTKAKEHVAHLKGATSQSWQGKAEIPLLPACVKASVRMSPSIKSKGSPFSSPPKKATTQPQGQSPPSTPPAVNIIISVPELNTGMNGLFLDAIKRHSTEAKPALRGVGRRPKRLAKGTTSRGGIRTQDVMHLIEHLETTTEAKLTTPRT</sequence>
<dbReference type="BioGRID-ORCS" id="35898">
    <property type="hits" value="0 hits in 1 CRISPR screen"/>
</dbReference>
<evidence type="ECO:0000313" key="4">
    <source>
        <dbReference type="Proteomes" id="UP000000803"/>
    </source>
</evidence>
<feature type="region of interest" description="Disordered" evidence="1">
    <location>
        <begin position="289"/>
        <end position="308"/>
    </location>
</feature>
<feature type="region of interest" description="Disordered" evidence="1">
    <location>
        <begin position="109"/>
        <end position="133"/>
    </location>
</feature>
<reference evidence="2 4" key="4">
    <citation type="journal article" date="2002" name="Genome Biol.">
        <title>The transposable elements of the Drosophila melanogaster euchromatin: a genomics perspective.</title>
        <authorList>
            <person name="Kaminker J.S."/>
            <person name="Bergman C.M."/>
            <person name="Kronmiller B."/>
            <person name="Carlson J."/>
            <person name="Svirskas R."/>
            <person name="Patel S."/>
            <person name="Frise E."/>
            <person name="Wheeler D.A."/>
            <person name="Lewis S.E."/>
            <person name="Rubin G.M."/>
            <person name="Ashburner M."/>
            <person name="Celniker S.E."/>
        </authorList>
    </citation>
    <scope>NUCLEOTIDE SEQUENCE [LARGE SCALE GENOMIC DNA]</scope>
    <source>
        <strain evidence="4">Berkeley</strain>
    </source>
</reference>
<reference evidence="2 4" key="8">
    <citation type="journal article" date="2007" name="Science">
        <title>Sequence finishing and mapping of Drosophila melanogaster heterochromatin.</title>
        <authorList>
            <person name="Hoskins R.A."/>
            <person name="Carlson J.W."/>
            <person name="Kennedy C."/>
            <person name="Acevedo D."/>
            <person name="Evans-Holm M."/>
            <person name="Frise E."/>
            <person name="Wan K.H."/>
            <person name="Park S."/>
            <person name="Mendez-Lago M."/>
            <person name="Rossi F."/>
            <person name="Villasante A."/>
            <person name="Dimitri P."/>
            <person name="Karpen G.H."/>
            <person name="Celniker S.E."/>
        </authorList>
    </citation>
    <scope>NUCLEOTIDE SEQUENCE [LARGE SCALE GENOMIC DNA]</scope>
    <source>
        <strain evidence="4">Berkeley</strain>
    </source>
</reference>
<dbReference type="AlphaFoldDB" id="A1Z7L6"/>
<dbReference type="ExpressionAtlas" id="A1Z7L6">
    <property type="expression patterns" value="baseline and differential"/>
</dbReference>
<reference evidence="2 4" key="11">
    <citation type="journal article" date="2015" name="Genome Res.">
        <title>The Release 6 reference sequence of the Drosophila melanogaster genome.</title>
        <authorList>
            <person name="Hoskins R.A."/>
            <person name="Carlson J.W."/>
            <person name="Wan K.H."/>
            <person name="Park S."/>
            <person name="Mendez I."/>
            <person name="Galle S.E."/>
            <person name="Booth B.W."/>
            <person name="Pfeiffer B.D."/>
            <person name="George R.A."/>
            <person name="Svirskas R."/>
            <person name="Krzywinski M."/>
            <person name="Schein J."/>
            <person name="Accardo M.C."/>
            <person name="Damia E."/>
            <person name="Messina G."/>
            <person name="Mendez-Lago M."/>
            <person name="de Pablos B."/>
            <person name="Demakova O.V."/>
            <person name="Andreyeva E.N."/>
            <person name="Boldyreva L.V."/>
            <person name="Marra M."/>
            <person name="Carvalho A.B."/>
            <person name="Dimitri P."/>
            <person name="Villasante A."/>
            <person name="Zhimulev I.F."/>
            <person name="Rubin G.M."/>
            <person name="Karpen G.H."/>
            <person name="Celniker S.E."/>
        </authorList>
    </citation>
    <scope>NUCLEOTIDE SEQUENCE [LARGE SCALE GENOMIC DNA]</scope>
    <source>
        <strain evidence="4">Berkeley</strain>
    </source>
</reference>
<dbReference type="GO" id="GO:0032783">
    <property type="term" value="C:super elongation complex"/>
    <property type="evidence" value="ECO:0000353"/>
    <property type="project" value="FlyBase"/>
</dbReference>
<dbReference type="HOGENOM" id="CLU_940957_0_0_1"/>
<reference evidence="2 4" key="5">
    <citation type="journal article" date="2002" name="Genome Biol.">
        <title>Heterochromatic sequences in a Drosophila whole-genome shotgun assembly.</title>
        <authorList>
            <person name="Hoskins R.A."/>
            <person name="Smith C.D."/>
            <person name="Carlson J.W."/>
            <person name="Carvalho A.B."/>
            <person name="Halpern A."/>
            <person name="Kaminker J.S."/>
            <person name="Kennedy C."/>
            <person name="Mungall C.J."/>
            <person name="Sullivan B.A."/>
            <person name="Sutton G.G."/>
            <person name="Yasuhara J.C."/>
            <person name="Wakimoto B.T."/>
            <person name="Myers E.W."/>
            <person name="Celniker S.E."/>
            <person name="Rubin G.M."/>
            <person name="Karpen G.H."/>
        </authorList>
    </citation>
    <scope>NUCLEOTIDE SEQUENCE [LARGE SCALE GENOMIC DNA]</scope>
    <source>
        <strain evidence="4">Berkeley</strain>
    </source>
</reference>
<feature type="region of interest" description="Disordered" evidence="1">
    <location>
        <begin position="225"/>
        <end position="256"/>
    </location>
</feature>
<organism evidence="2 4">
    <name type="scientific">Drosophila melanogaster</name>
    <name type="common">Fruit fly</name>
    <dbReference type="NCBI Taxonomy" id="7227"/>
    <lineage>
        <taxon>Eukaryota</taxon>
        <taxon>Metazoa</taxon>
        <taxon>Ecdysozoa</taxon>
        <taxon>Arthropoda</taxon>
        <taxon>Hexapoda</taxon>
        <taxon>Insecta</taxon>
        <taxon>Pterygota</taxon>
        <taxon>Neoptera</taxon>
        <taxon>Endopterygota</taxon>
        <taxon>Diptera</taxon>
        <taxon>Brachycera</taxon>
        <taxon>Muscomorpha</taxon>
        <taxon>Ephydroidea</taxon>
        <taxon>Drosophilidae</taxon>
        <taxon>Drosophila</taxon>
        <taxon>Sophophora</taxon>
    </lineage>
</organism>
<evidence type="ECO:0000313" key="3">
    <source>
        <dbReference type="FlyBase" id="FBgn0033356"/>
    </source>
</evidence>
<gene>
    <name evidence="2" type="primary">Dmel\CG8229</name>
    <name evidence="2" type="synonym">Uspl1l</name>
    <name evidence="2 3" type="ORF">CG8229</name>
    <name evidence="2" type="ORF">Dmel_CG8229</name>
</gene>
<dbReference type="RefSeq" id="NP_724730.2">
    <property type="nucleotide sequence ID" value="NM_165638.2"/>
</dbReference>
<dbReference type="Bgee" id="FBgn0033356">
    <property type="expression patterns" value="Expressed in adult middle midgut class I enteroendocrine cell in adult midgut (Drosophila) and 199 other cell types or tissues"/>
</dbReference>
<reference evidence="2 4" key="3">
    <citation type="journal article" date="2002" name="Genome Biol.">
        <title>Annotation of the Drosophila melanogaster euchromatic genome: a systematic review.</title>
        <authorList>
            <person name="Misra S."/>
            <person name="Crosby M.A."/>
            <person name="Mungall C.J."/>
            <person name="Matthews B.B."/>
            <person name="Campbell K.S."/>
            <person name="Hradecky P."/>
            <person name="Huang Y."/>
            <person name="Kaminker J.S."/>
            <person name="Millburn G.H."/>
            <person name="Prochnik S.E."/>
            <person name="Smith C.D."/>
            <person name="Tupy J.L."/>
            <person name="Whitfied E.J."/>
            <person name="Bayraktaroglu L."/>
            <person name="Berman B.P."/>
            <person name="Bettencourt B.R."/>
            <person name="Celniker S.E."/>
            <person name="de Grey A.D."/>
            <person name="Drysdale R.A."/>
            <person name="Harris N.L."/>
            <person name="Richter J."/>
            <person name="Russo S."/>
            <person name="Schroeder A.J."/>
            <person name="Shu S.Q."/>
            <person name="Stapleton M."/>
            <person name="Yamada C."/>
            <person name="Ashburner M."/>
            <person name="Gelbart W.M."/>
            <person name="Rubin G.M."/>
            <person name="Lewis S.E."/>
        </authorList>
    </citation>
    <scope>GENOME REANNOTATION</scope>
    <source>
        <strain evidence="4">Berkeley</strain>
    </source>
</reference>
<dbReference type="GeneID" id="35898"/>
<dbReference type="DNASU" id="35898"/>
<dbReference type="UCSC" id="CG8229-RD">
    <property type="organism name" value="d. melanogaster"/>
</dbReference>
<proteinExistence type="predicted"/>
<reference evidence="2 4" key="6">
    <citation type="journal article" date="2005" name="PLoS Comput. Biol.">
        <title>Combined evidence annotation of transposable elements in genome sequences.</title>
        <authorList>
            <person name="Quesneville H."/>
            <person name="Bergman C.M."/>
            <person name="Andrieu O."/>
            <person name="Autard D."/>
            <person name="Nouaud D."/>
            <person name="Ashburner M."/>
            <person name="Anxolabehere D."/>
        </authorList>
    </citation>
    <scope>NUCLEOTIDE SEQUENCE [LARGE SCALE GENOMIC DNA]</scope>
    <source>
        <strain evidence="4">Berkeley</strain>
    </source>
</reference>
<dbReference type="EMBL" id="AE013599">
    <property type="protein sequence ID" value="AAF59013.3"/>
    <property type="molecule type" value="Genomic_DNA"/>
</dbReference>
<dbReference type="PhylomeDB" id="A1Z7L6"/>
<dbReference type="AGR" id="FB:FBgn0033356"/>
<reference evidence="2 4" key="1">
    <citation type="journal article" date="2000" name="Science">
        <title>The genome sequence of Drosophila melanogaster.</title>
        <authorList>
            <person name="Adams M.D."/>
            <person name="Celniker S.E."/>
            <person name="Holt R.A."/>
            <person name="Evans C.A."/>
            <person name="Gocayne J.D."/>
            <person name="Amanatides P.G."/>
            <person name="Scherer S.E."/>
            <person name="Li P.W."/>
            <person name="Hoskins R.A."/>
            <person name="Galle R.F."/>
            <person name="George R.A."/>
            <person name="Lewis S.E."/>
            <person name="Richards S."/>
            <person name="Ashburner M."/>
            <person name="Henderson S.N."/>
            <person name="Sutton G.G."/>
            <person name="Wortman J.R."/>
            <person name="Yandell M.D."/>
            <person name="Zhang Q."/>
            <person name="Chen L.X."/>
            <person name="Brandon R.C."/>
            <person name="Rogers Y.H."/>
            <person name="Blazej R.G."/>
            <person name="Champe M."/>
            <person name="Pfeiffer B.D."/>
            <person name="Wan K.H."/>
            <person name="Doyle C."/>
            <person name="Baxter E.G."/>
            <person name="Helt G."/>
            <person name="Nelson C.R."/>
            <person name="Gabor G.L."/>
            <person name="Abril J.F."/>
            <person name="Agbayani A."/>
            <person name="An H.J."/>
            <person name="Andrews-Pfannkoch C."/>
            <person name="Baldwin D."/>
            <person name="Ballew R.M."/>
            <person name="Basu A."/>
            <person name="Baxendale J."/>
            <person name="Bayraktaroglu L."/>
            <person name="Beasley E.M."/>
            <person name="Beeson K.Y."/>
            <person name="Benos P.V."/>
            <person name="Berman B.P."/>
            <person name="Bhandari D."/>
            <person name="Bolshakov S."/>
            <person name="Borkova D."/>
            <person name="Botchan M.R."/>
            <person name="Bouck J."/>
            <person name="Brokstein P."/>
            <person name="Brottier P."/>
            <person name="Burtis K.C."/>
            <person name="Busam D.A."/>
            <person name="Butler H."/>
            <person name="Cadieu E."/>
            <person name="Center A."/>
            <person name="Chandra I."/>
            <person name="Cherry J.M."/>
            <person name="Cawley S."/>
            <person name="Dahlke C."/>
            <person name="Davenport L.B."/>
            <person name="Davies P."/>
            <person name="de Pablos B."/>
            <person name="Delcher A."/>
            <person name="Deng Z."/>
            <person name="Mays A.D."/>
            <person name="Dew I."/>
            <person name="Dietz S.M."/>
            <person name="Dodson K."/>
            <person name="Doup L.E."/>
            <person name="Downes M."/>
            <person name="Dugan-Rocha S."/>
            <person name="Dunkov B.C."/>
            <person name="Dunn P."/>
            <person name="Durbin K.J."/>
            <person name="Evangelista C.C."/>
            <person name="Ferraz C."/>
            <person name="Ferriera S."/>
            <person name="Fleischmann W."/>
            <person name="Fosler C."/>
            <person name="Gabrielian A.E."/>
            <person name="Garg N.S."/>
            <person name="Gelbart W.M."/>
            <person name="Glasser K."/>
            <person name="Glodek A."/>
            <person name="Gong F."/>
            <person name="Gorrell J.H."/>
            <person name="Gu Z."/>
            <person name="Guan P."/>
            <person name="Harris M."/>
            <person name="Harris N.L."/>
            <person name="Harvey D."/>
            <person name="Heiman T.J."/>
            <person name="Hernandez J.R."/>
            <person name="Houck J."/>
            <person name="Hostin D."/>
            <person name="Houston K.A."/>
            <person name="Howland T.J."/>
            <person name="Wei M.H."/>
            <person name="Ibegwam C."/>
            <person name="Jalali M."/>
            <person name="Kalush F."/>
            <person name="Karpen G.H."/>
            <person name="Ke Z."/>
            <person name="Kennison J.A."/>
            <person name="Ketchum K.A."/>
            <person name="Kimmel B.E."/>
            <person name="Kodira C.D."/>
            <person name="Kraft C."/>
            <person name="Kravitz S."/>
            <person name="Kulp D."/>
            <person name="Lai Z."/>
            <person name="Lasko P."/>
            <person name="Lei Y."/>
            <person name="Levitsky A.A."/>
            <person name="Li J."/>
            <person name="Li Z."/>
            <person name="Liang Y."/>
            <person name="Lin X."/>
            <person name="Liu X."/>
            <person name="Mattei B."/>
            <person name="McIntosh T.C."/>
            <person name="McLeod M.P."/>
            <person name="McPherson D."/>
            <person name="Merkulov G."/>
            <person name="Milshina N.V."/>
            <person name="Mobarry C."/>
            <person name="Morris J."/>
            <person name="Moshrefi A."/>
            <person name="Mount S.M."/>
            <person name="Moy M."/>
            <person name="Murphy B."/>
            <person name="Murphy L."/>
            <person name="Muzny D.M."/>
            <person name="Nelson D.L."/>
            <person name="Nelson D.R."/>
            <person name="Nelson K.A."/>
            <person name="Nixon K."/>
            <person name="Nusskern D.R."/>
            <person name="Pacleb J.M."/>
            <person name="Palazzolo M."/>
            <person name="Pittman G.S."/>
            <person name="Pan S."/>
            <person name="Pollard J."/>
            <person name="Puri V."/>
            <person name="Reese M.G."/>
            <person name="Reinert K."/>
            <person name="Remington K."/>
            <person name="Saunders R.D."/>
            <person name="Scheeler F."/>
            <person name="Shen H."/>
            <person name="Shue B.C."/>
            <person name="Siden-Kiamos I."/>
            <person name="Simpson M."/>
            <person name="Skupski M.P."/>
            <person name="Smith T."/>
            <person name="Spier E."/>
            <person name="Spradling A.C."/>
            <person name="Stapleton M."/>
            <person name="Strong R."/>
            <person name="Sun E."/>
            <person name="Svirskas R."/>
            <person name="Tector C."/>
            <person name="Turner R."/>
            <person name="Venter E."/>
            <person name="Wang A.H."/>
            <person name="Wang X."/>
            <person name="Wang Z.Y."/>
            <person name="Wassarman D.A."/>
            <person name="Weinstock G.M."/>
            <person name="Weissenbach J."/>
            <person name="Williams S.M."/>
            <person name="WoodageT"/>
            <person name="Worley K.C."/>
            <person name="Wu D."/>
            <person name="Yang S."/>
            <person name="Yao Q.A."/>
            <person name="Ye J."/>
            <person name="Yeh R.F."/>
            <person name="Zaveri J.S."/>
            <person name="Zhan M."/>
            <person name="Zhang G."/>
            <person name="Zhao Q."/>
            <person name="Zheng L."/>
            <person name="Zheng X.H."/>
            <person name="Zhong F.N."/>
            <person name="Zhong W."/>
            <person name="Zhou X."/>
            <person name="Zhu S."/>
            <person name="Zhu X."/>
            <person name="Smith H.O."/>
            <person name="Gibbs R.A."/>
            <person name="Myers E.W."/>
            <person name="Rubin G.M."/>
            <person name="Venter J.C."/>
        </authorList>
    </citation>
    <scope>NUCLEOTIDE SEQUENCE [LARGE SCALE GENOMIC DNA]</scope>
    <source>
        <strain evidence="4">Berkeley</strain>
    </source>
</reference>
<evidence type="ECO:0000256" key="1">
    <source>
        <dbReference type="SAM" id="MobiDB-lite"/>
    </source>
</evidence>
<protein>
    <submittedName>
        <fullName evidence="2">Uncharacterized protein, isoform D</fullName>
    </submittedName>
</protein>
<reference evidence="2 4" key="7">
    <citation type="journal article" date="2007" name="Science">
        <title>The Release 5.1 annotation of Drosophila melanogaster heterochromatin.</title>
        <authorList>
            <person name="Smith C.D."/>
            <person name="Shu S."/>
            <person name="Mungall C.J."/>
            <person name="Karpen G.H."/>
        </authorList>
    </citation>
    <scope>NUCLEOTIDE SEQUENCE [LARGE SCALE GENOMIC DNA]</scope>
    <source>
        <strain evidence="4">Berkeley</strain>
    </source>
</reference>
<dbReference type="InParanoid" id="A1Z7L6"/>
<evidence type="ECO:0000313" key="2">
    <source>
        <dbReference type="EMBL" id="AAF59013.3"/>
    </source>
</evidence>
<reference evidence="2 4" key="10">
    <citation type="journal article" date="2015" name="G3 (Bethesda)">
        <title>Gene Model Annotations for Drosophila melanogaster: The Rule-Benders.</title>
        <authorList>
            <consortium name="FlyBase Consortium"/>
            <person name="Crosby M.A."/>
            <person name="Gramates L.S."/>
            <person name="Dos Santos G."/>
            <person name="Matthews B.B."/>
            <person name="St Pierre S.E."/>
            <person name="Zhou P."/>
            <person name="Schroeder A.J."/>
            <person name="Falls K."/>
            <person name="Emmert D.B."/>
            <person name="Russo S.M."/>
            <person name="Gelbart W.M."/>
            <person name="null"/>
        </authorList>
    </citation>
    <scope>NUCLEOTIDE SEQUENCE [LARGE SCALE GENOMIC DNA]</scope>
    <source>
        <strain evidence="4">Berkeley</strain>
    </source>
</reference>
<dbReference type="eggNOG" id="ENOG502TEHS">
    <property type="taxonomic scope" value="Eukaryota"/>
</dbReference>
<feature type="compositionally biased region" description="Low complexity" evidence="1">
    <location>
        <begin position="117"/>
        <end position="126"/>
    </location>
</feature>
<dbReference type="PaxDb" id="7227-FBpp0288717"/>
<dbReference type="FunCoup" id="A1Z7L6">
    <property type="interactions" value="15"/>
</dbReference>
<dbReference type="GlyGen" id="A1Z7L6">
    <property type="glycosylation" value="1 site"/>
</dbReference>
<reference evidence="2 4" key="9">
    <citation type="journal article" date="2015" name="G3 (Bethesda)">
        <title>Gene Model Annotations for Drosophila melanogaster: Impact of High-Throughput Data.</title>
        <authorList>
            <consortium name="FlyBase Consortium"/>
            <person name="Matthews B.B."/>
            <person name="Dos Santos G."/>
            <person name="Crosby M.A."/>
            <person name="Emmert D.B."/>
            <person name="St Pierre S.E."/>
            <person name="Gramates L.S."/>
            <person name="Zhou P."/>
            <person name="Schroeder A.J."/>
            <person name="Falls K."/>
            <person name="Strelets V."/>
            <person name="Russo S.M."/>
            <person name="Gelbart W.M."/>
            <person name="null"/>
        </authorList>
    </citation>
    <scope>NUCLEOTIDE SEQUENCE [LARGE SCALE GENOMIC DNA]</scope>
    <source>
        <strain evidence="4">Berkeley</strain>
    </source>
</reference>
<reference evidence="2 4" key="2">
    <citation type="journal article" date="2002" name="Genome Biol.">
        <title>Finishing a whole-genome shotgun: release 3 of the Drosophila melanogaster euchromatic genome sequence.</title>
        <authorList>
            <person name="Celniker S.E."/>
            <person name="Wheeler D.A."/>
            <person name="Kronmiller B."/>
            <person name="Carlson J.W."/>
            <person name="Halpern A."/>
            <person name="Patel S."/>
            <person name="Adams M."/>
            <person name="Champe M."/>
            <person name="Dugan S.P."/>
            <person name="Frise E."/>
            <person name="Hodgson A."/>
            <person name="George R.A."/>
            <person name="Hoskins R.A."/>
            <person name="Laverty T."/>
            <person name="Muzny D.M."/>
            <person name="Nelson C.R."/>
            <person name="Pacleb J.M."/>
            <person name="Park S."/>
            <person name="Pfeiffer B.D."/>
            <person name="Richards S."/>
            <person name="Sodergren E.J."/>
            <person name="Svirskas R."/>
            <person name="Tabor P.E."/>
            <person name="Wan K."/>
            <person name="Stapleton M."/>
            <person name="Sutton G.G."/>
            <person name="Venter C."/>
            <person name="Weinstock G."/>
            <person name="Scherer S.E."/>
            <person name="Myers E.W."/>
            <person name="Gibbs R.A."/>
            <person name="Rubin G.M."/>
        </authorList>
    </citation>
    <scope>NUCLEOTIDE SEQUENCE [LARGE SCALE GENOMIC DNA]</scope>
    <source>
        <strain evidence="4">Berkeley</strain>
    </source>
</reference>
<name>A1Z7L6_DROME</name>
<dbReference type="Proteomes" id="UP000000803">
    <property type="component" value="Chromosome 2R"/>
</dbReference>